<dbReference type="Proteomes" id="UP000747791">
    <property type="component" value="Unassembled WGS sequence"/>
</dbReference>
<name>A0A966HPV6_9PROT</name>
<comment type="caution">
    <text evidence="1">The sequence shown here is derived from an EMBL/GenBank/DDBJ whole genome shotgun (WGS) entry which is preliminary data.</text>
</comment>
<reference evidence="1" key="1">
    <citation type="submission" date="2018-10" db="EMBL/GenBank/DDBJ databases">
        <title>Iterative Subtractive Binning of Freshwater Chronoseries Metagenomes Recovers Nearly Complete Genomes from over Four Hundred Novel Species.</title>
        <authorList>
            <person name="Rodriguez-R L.M."/>
            <person name="Tsementzi D."/>
            <person name="Luo C."/>
            <person name="Konstantinidis K.T."/>
        </authorList>
    </citation>
    <scope>NUCLEOTIDE SEQUENCE</scope>
    <source>
        <strain evidence="1">WB8_2A_004</strain>
    </source>
</reference>
<feature type="non-terminal residue" evidence="1">
    <location>
        <position position="1"/>
    </location>
</feature>
<accession>A0A966HPV6</accession>
<protein>
    <submittedName>
        <fullName evidence="1">Uncharacterized protein</fullName>
    </submittedName>
</protein>
<sequence length="88" mass="10646">SKPIEEVKKIEPVYDDLYAYQKRRDAERMAELEKTKSKQKKDFKINFLKPRKDWSIYGGWVNAYEPVNKGRLGSTQEWKKDKPGRRYY</sequence>
<evidence type="ECO:0000313" key="1">
    <source>
        <dbReference type="EMBL" id="NCU53588.1"/>
    </source>
</evidence>
<dbReference type="AlphaFoldDB" id="A0A966HPV6"/>
<proteinExistence type="predicted"/>
<organism evidence="1 2">
    <name type="scientific">Candidatus Fonsibacter lacus</name>
    <dbReference type="NCBI Taxonomy" id="2576439"/>
    <lineage>
        <taxon>Bacteria</taxon>
        <taxon>Pseudomonadati</taxon>
        <taxon>Pseudomonadota</taxon>
        <taxon>Alphaproteobacteria</taxon>
        <taxon>Candidatus Pelagibacterales</taxon>
        <taxon>Candidatus Pelagibacterales incertae sedis</taxon>
        <taxon>Candidatus Fonsibacter</taxon>
    </lineage>
</organism>
<dbReference type="EMBL" id="RGOB01000221">
    <property type="protein sequence ID" value="NCU53588.1"/>
    <property type="molecule type" value="Genomic_DNA"/>
</dbReference>
<evidence type="ECO:0000313" key="2">
    <source>
        <dbReference type="Proteomes" id="UP000747791"/>
    </source>
</evidence>
<gene>
    <name evidence="1" type="ORF">EBX74_04850</name>
</gene>